<dbReference type="SUPFAM" id="SSF52821">
    <property type="entry name" value="Rhodanese/Cell cycle control phosphatase"/>
    <property type="match status" value="1"/>
</dbReference>
<dbReference type="Gene3D" id="6.10.140.1340">
    <property type="match status" value="1"/>
</dbReference>
<dbReference type="PANTHER" id="PTHR44086:SF10">
    <property type="entry name" value="THIOSULFATE SULFURTRANSFERASE_RHODANESE-LIKE DOMAIN-CONTAINING PROTEIN 3"/>
    <property type="match status" value="1"/>
</dbReference>
<dbReference type="InterPro" id="IPR021309">
    <property type="entry name" value="YgaP-like_TM"/>
</dbReference>
<dbReference type="RefSeq" id="WP_014212554.1">
    <property type="nucleotide sequence ID" value="NC_016604.1"/>
</dbReference>
<dbReference type="AlphaFoldDB" id="G8RKL5"/>
<feature type="domain" description="Rhodanese" evidence="1">
    <location>
        <begin position="20"/>
        <end position="109"/>
    </location>
</feature>
<dbReference type="PANTHER" id="PTHR44086">
    <property type="entry name" value="THIOSULFATE SULFURTRANSFERASE RDL2, MITOCHONDRIAL-RELATED"/>
    <property type="match status" value="1"/>
</dbReference>
<dbReference type="eggNOG" id="COG0607">
    <property type="taxonomic scope" value="Bacteria"/>
</dbReference>
<name>G8RKL5_MYCRN</name>
<protein>
    <submittedName>
        <fullName evidence="2">Rhodanese-related sulfurtransferase</fullName>
    </submittedName>
</protein>
<dbReference type="OrthoDB" id="9800872at2"/>
<accession>G8RKL5</accession>
<gene>
    <name evidence="2" type="ordered locus">MycrhN_4306</name>
</gene>
<reference evidence="2 3" key="1">
    <citation type="submission" date="2011-12" db="EMBL/GenBank/DDBJ databases">
        <title>Complete sequence of Mycobacterium rhodesiae NBB3.</title>
        <authorList>
            <consortium name="US DOE Joint Genome Institute"/>
            <person name="Lucas S."/>
            <person name="Han J."/>
            <person name="Lapidus A."/>
            <person name="Cheng J.-F."/>
            <person name="Goodwin L."/>
            <person name="Pitluck S."/>
            <person name="Peters L."/>
            <person name="Mikhailova N."/>
            <person name="Gu W."/>
            <person name="Detter J.C."/>
            <person name="Han C."/>
            <person name="Tapia R."/>
            <person name="Land M."/>
            <person name="Hauser L."/>
            <person name="Kyrpides N."/>
            <person name="Ivanova N."/>
            <person name="Pagani I."/>
            <person name="Mattes T."/>
            <person name="Holmes A."/>
            <person name="Rutledge P."/>
            <person name="Paulsen I."/>
            <person name="Coleman N."/>
            <person name="Woyke T."/>
        </authorList>
    </citation>
    <scope>NUCLEOTIDE SEQUENCE [LARGE SCALE GENOMIC DNA]</scope>
    <source>
        <strain evidence="2 3">NBB3</strain>
    </source>
</reference>
<dbReference type="STRING" id="710685.MycrhN_4306"/>
<dbReference type="SMART" id="SM00450">
    <property type="entry name" value="RHOD"/>
    <property type="match status" value="1"/>
</dbReference>
<evidence type="ECO:0000313" key="3">
    <source>
        <dbReference type="Proteomes" id="UP000005442"/>
    </source>
</evidence>
<dbReference type="PATRIC" id="fig|710685.3.peg.4321"/>
<dbReference type="Pfam" id="PF11127">
    <property type="entry name" value="YgaP-like_TM"/>
    <property type="match status" value="1"/>
</dbReference>
<dbReference type="EMBL" id="CP003169">
    <property type="protein sequence ID" value="AEV74806.1"/>
    <property type="molecule type" value="Genomic_DNA"/>
</dbReference>
<keyword evidence="3" id="KW-1185">Reference proteome</keyword>
<dbReference type="PROSITE" id="PS50206">
    <property type="entry name" value="RHODANESE_3"/>
    <property type="match status" value="1"/>
</dbReference>
<dbReference type="Gene3D" id="3.40.250.10">
    <property type="entry name" value="Rhodanese-like domain"/>
    <property type="match status" value="1"/>
</dbReference>
<dbReference type="CDD" id="cd00158">
    <property type="entry name" value="RHOD"/>
    <property type="match status" value="1"/>
</dbReference>
<dbReference type="InterPro" id="IPR036873">
    <property type="entry name" value="Rhodanese-like_dom_sf"/>
</dbReference>
<dbReference type="Proteomes" id="UP000005442">
    <property type="component" value="Chromosome"/>
</dbReference>
<dbReference type="Pfam" id="PF00581">
    <property type="entry name" value="Rhodanese"/>
    <property type="match status" value="1"/>
</dbReference>
<dbReference type="GO" id="GO:0004792">
    <property type="term" value="F:thiosulfate-cyanide sulfurtransferase activity"/>
    <property type="evidence" value="ECO:0007669"/>
    <property type="project" value="TreeGrafter"/>
</dbReference>
<evidence type="ECO:0000259" key="1">
    <source>
        <dbReference type="PROSITE" id="PS50206"/>
    </source>
</evidence>
<sequence>MPTAHTDTVSSTDLRNLLDSTEPTQIVDVRTPAEFESAHIPGSFNLPLDILRSHKSDVVKNLEDDVVLVCRSGQRSTQAQQILNSAGTAARVLQDGIVDWEERGYDVNRGKQRWDLERQVRLVAGSIVFSSVVGSVFVPKAKWLAAAIGGGLTYAAVSNTCAMATALSKLPYNRGAETDAAKLVSKLTSTPGPPASSINSR</sequence>
<proteinExistence type="predicted"/>
<keyword evidence="2" id="KW-0808">Transferase</keyword>
<dbReference type="InterPro" id="IPR001763">
    <property type="entry name" value="Rhodanese-like_dom"/>
</dbReference>
<evidence type="ECO:0000313" key="2">
    <source>
        <dbReference type="EMBL" id="AEV74806.1"/>
    </source>
</evidence>
<dbReference type="HOGENOM" id="CLU_107126_0_0_11"/>
<organism evidence="2 3">
    <name type="scientific">Mycolicibacterium rhodesiae (strain NBB3)</name>
    <name type="common">Mycobacterium rhodesiae</name>
    <dbReference type="NCBI Taxonomy" id="710685"/>
    <lineage>
        <taxon>Bacteria</taxon>
        <taxon>Bacillati</taxon>
        <taxon>Actinomycetota</taxon>
        <taxon>Actinomycetes</taxon>
        <taxon>Mycobacteriales</taxon>
        <taxon>Mycobacteriaceae</taxon>
        <taxon>Mycolicibacterium</taxon>
    </lineage>
</organism>
<dbReference type="KEGG" id="mrh:MycrhN_4306"/>